<name>E3J0H3_PSEI1</name>
<dbReference type="InParanoid" id="E3J0H3"/>
<evidence type="ECO:0000313" key="2">
    <source>
        <dbReference type="Proteomes" id="UP000002484"/>
    </source>
</evidence>
<dbReference type="EMBL" id="CP002299">
    <property type="protein sequence ID" value="ADP81602.1"/>
    <property type="molecule type" value="Genomic_DNA"/>
</dbReference>
<dbReference type="KEGG" id="fri:FraEuI1c_3595"/>
<accession>E3J0H3</accession>
<dbReference type="HOGENOM" id="CLU_2046243_0_0_11"/>
<keyword evidence="2" id="KW-1185">Reference proteome</keyword>
<organism evidence="1 2">
    <name type="scientific">Pseudofrankia inefficax (strain DSM 45817 / CECT 9037 / DDB 130130 / EuI1c)</name>
    <name type="common">Frankia inefficax</name>
    <dbReference type="NCBI Taxonomy" id="298654"/>
    <lineage>
        <taxon>Bacteria</taxon>
        <taxon>Bacillati</taxon>
        <taxon>Actinomycetota</taxon>
        <taxon>Actinomycetes</taxon>
        <taxon>Frankiales</taxon>
        <taxon>Frankiaceae</taxon>
        <taxon>Pseudofrankia</taxon>
    </lineage>
</organism>
<gene>
    <name evidence="1" type="ordered locus">FraEuI1c_3595</name>
</gene>
<dbReference type="AlphaFoldDB" id="E3J0H3"/>
<dbReference type="Proteomes" id="UP000002484">
    <property type="component" value="Chromosome"/>
</dbReference>
<reference evidence="1 2" key="1">
    <citation type="submission" date="2010-10" db="EMBL/GenBank/DDBJ databases">
        <title>Complete sequence of Frankia sp. EuI1c.</title>
        <authorList>
            <consortium name="US DOE Joint Genome Institute"/>
            <person name="Lucas S."/>
            <person name="Copeland A."/>
            <person name="Lapidus A."/>
            <person name="Cheng J.-F."/>
            <person name="Bruce D."/>
            <person name="Goodwin L."/>
            <person name="Pitluck S."/>
            <person name="Chertkov O."/>
            <person name="Detter J.C."/>
            <person name="Han C."/>
            <person name="Tapia R."/>
            <person name="Land M."/>
            <person name="Hauser L."/>
            <person name="Jeffries C."/>
            <person name="Kyrpides N."/>
            <person name="Ivanova N."/>
            <person name="Mikhailova N."/>
            <person name="Beauchemin N."/>
            <person name="Sen A."/>
            <person name="Sur S.A."/>
            <person name="Gtari M."/>
            <person name="Wall L."/>
            <person name="Tisa L."/>
            <person name="Woyke T."/>
        </authorList>
    </citation>
    <scope>NUCLEOTIDE SEQUENCE [LARGE SCALE GENOMIC DNA]</scope>
    <source>
        <strain evidence="2">DSM 45817 / CECT 9037 / EuI1c</strain>
    </source>
</reference>
<protein>
    <submittedName>
        <fullName evidence="1">GPI-anchored protein</fullName>
    </submittedName>
</protein>
<proteinExistence type="predicted"/>
<sequence length="120" mass="10803">MNGMPDGVVPGTCAGGVVRGGAGAGGCEVTAGAVVLAGAGSGIVTGIVTGVEDGVLAGAGEGAARRSPPARSGPAAAGIPVVRAGSDATPLATENAVAEGDVTVVVGRGAGLSAAASVGR</sequence>
<evidence type="ECO:0000313" key="1">
    <source>
        <dbReference type="EMBL" id="ADP81602.1"/>
    </source>
</evidence>